<feature type="domain" description="DUF7699" evidence="3">
    <location>
        <begin position="235"/>
        <end position="331"/>
    </location>
</feature>
<dbReference type="InterPro" id="IPR056116">
    <property type="entry name" value="DUF7699"/>
</dbReference>
<feature type="domain" description="SAP" evidence="2">
    <location>
        <begin position="179"/>
        <end position="211"/>
    </location>
</feature>
<feature type="region of interest" description="Disordered" evidence="1">
    <location>
        <begin position="79"/>
        <end position="160"/>
    </location>
</feature>
<keyword evidence="5" id="KW-1185">Reference proteome</keyword>
<protein>
    <submittedName>
        <fullName evidence="4">Zinc finger CCCH domain-containing protein 62-like protein isoform X1</fullName>
    </submittedName>
</protein>
<dbReference type="PANTHER" id="PTHR35323">
    <property type="entry name" value="SAP DOMAIN-CONTAINING PROTEIN"/>
    <property type="match status" value="1"/>
</dbReference>
<evidence type="ECO:0000259" key="2">
    <source>
        <dbReference type="Pfam" id="PF02037"/>
    </source>
</evidence>
<feature type="compositionally biased region" description="Acidic residues" evidence="1">
    <location>
        <begin position="88"/>
        <end position="120"/>
    </location>
</feature>
<dbReference type="Pfam" id="PF02037">
    <property type="entry name" value="SAP"/>
    <property type="match status" value="1"/>
</dbReference>
<comment type="caution">
    <text evidence="4">The sequence shown here is derived from an EMBL/GenBank/DDBJ whole genome shotgun (WGS) entry which is preliminary data.</text>
</comment>
<dbReference type="EMBL" id="QPKB01000009">
    <property type="protein sequence ID" value="RWR92507.1"/>
    <property type="molecule type" value="Genomic_DNA"/>
</dbReference>
<gene>
    <name evidence="4" type="ORF">CKAN_02172000</name>
</gene>
<dbReference type="Proteomes" id="UP000283530">
    <property type="component" value="Unassembled WGS sequence"/>
</dbReference>
<evidence type="ECO:0000313" key="4">
    <source>
        <dbReference type="EMBL" id="RWR92507.1"/>
    </source>
</evidence>
<dbReference type="OrthoDB" id="690722at2759"/>
<feature type="compositionally biased region" description="Basic and acidic residues" evidence="1">
    <location>
        <begin position="410"/>
        <end position="423"/>
    </location>
</feature>
<feature type="compositionally biased region" description="Acidic residues" evidence="1">
    <location>
        <begin position="134"/>
        <end position="154"/>
    </location>
</feature>
<name>A0A3S3QY92_9MAGN</name>
<organism evidence="4 5">
    <name type="scientific">Cinnamomum micranthum f. kanehirae</name>
    <dbReference type="NCBI Taxonomy" id="337451"/>
    <lineage>
        <taxon>Eukaryota</taxon>
        <taxon>Viridiplantae</taxon>
        <taxon>Streptophyta</taxon>
        <taxon>Embryophyta</taxon>
        <taxon>Tracheophyta</taxon>
        <taxon>Spermatophyta</taxon>
        <taxon>Magnoliopsida</taxon>
        <taxon>Magnoliidae</taxon>
        <taxon>Laurales</taxon>
        <taxon>Lauraceae</taxon>
        <taxon>Cinnamomum</taxon>
    </lineage>
</organism>
<dbReference type="AlphaFoldDB" id="A0A3S3QY92"/>
<feature type="region of interest" description="Disordered" evidence="1">
    <location>
        <begin position="349"/>
        <end position="453"/>
    </location>
</feature>
<evidence type="ECO:0000259" key="3">
    <source>
        <dbReference type="Pfam" id="PF24766"/>
    </source>
</evidence>
<accession>A0A3S3QY92</accession>
<reference evidence="4 5" key="1">
    <citation type="journal article" date="2019" name="Nat. Plants">
        <title>Stout camphor tree genome fills gaps in understanding of flowering plant genome evolution.</title>
        <authorList>
            <person name="Chaw S.M."/>
            <person name="Liu Y.C."/>
            <person name="Wu Y.W."/>
            <person name="Wang H.Y."/>
            <person name="Lin C.I."/>
            <person name="Wu C.S."/>
            <person name="Ke H.M."/>
            <person name="Chang L.Y."/>
            <person name="Hsu C.Y."/>
            <person name="Yang H.T."/>
            <person name="Sudianto E."/>
            <person name="Hsu M.H."/>
            <person name="Wu K.P."/>
            <person name="Wang L.N."/>
            <person name="Leebens-Mack J.H."/>
            <person name="Tsai I.J."/>
        </authorList>
    </citation>
    <scope>NUCLEOTIDE SEQUENCE [LARGE SCALE GENOMIC DNA]</scope>
    <source>
        <strain evidence="5">cv. Chaw 1501</strain>
        <tissue evidence="4">Young leaves</tissue>
    </source>
</reference>
<dbReference type="Pfam" id="PF24766">
    <property type="entry name" value="DUF7699"/>
    <property type="match status" value="1"/>
</dbReference>
<evidence type="ECO:0000256" key="1">
    <source>
        <dbReference type="SAM" id="MobiDB-lite"/>
    </source>
</evidence>
<sequence>MCTLIPTLSIPEYQHRARTRNKRSLSLPWRYAAEVIAKTSSLKGILPASYKYHHTFRAAASVFLALLALYMSNRKGKNVFPISSSSSSEDDDVEEEEEDEDEDDDDDDDDDDDSDDDYDGESEHDTISISSSEDGIELSEEGEADRESMDEDSEAAPTDEANCNRVIKLLQGGRDLHVLRLEECKAYLRKHGLRLTGTKEICIERIQEHWRIKDGNGEKLYPRSSLTINCTGDVCQGDVVLFTQRIYKKYGHFPAAIFLFMFDIATRGGKPIGKRTVAGRVVKESYGAAKQQHTFTVEILWSKGLKKLPPLFPLLIKGRNLYRLKTYRQRWKDEAARLRVLAEKHKRGAIARHIRETTKARSSNGGSKLHKQSCKREIPLKRPRNRGTECSTKAQERVFSHGGASSAGQEKTKGAAKTKDQSGSKRKRESACTRASKKKQKNNEPVIMTRTQKPDISHVKAVDSSARHFVHANPRGNGFPMHHPIVGSHQNNYQAQIPYDYRVASPAYVASGGSYLCSEYERASTSIAGRMSRNKMAVPIPHHHAFHTGLDPRLSSCLPTRVPTGRQLNTVPPVLQKQIHKTGQLACSMSGCKDMGAKNCIGSFCWKCCRGTKRKCPRHKLP</sequence>
<dbReference type="PANTHER" id="PTHR35323:SF2">
    <property type="entry name" value="SAP DOMAIN-CONTAINING PROTEIN"/>
    <property type="match status" value="1"/>
</dbReference>
<proteinExistence type="predicted"/>
<dbReference type="InterPro" id="IPR003034">
    <property type="entry name" value="SAP_dom"/>
</dbReference>
<evidence type="ECO:0000313" key="5">
    <source>
        <dbReference type="Proteomes" id="UP000283530"/>
    </source>
</evidence>